<keyword evidence="6 9" id="KW-1133">Transmembrane helix</keyword>
<organism evidence="13 14">
    <name type="scientific">Paenibacillus bovis</name>
    <dbReference type="NCBI Taxonomy" id="1616788"/>
    <lineage>
        <taxon>Bacteria</taxon>
        <taxon>Bacillati</taxon>
        <taxon>Bacillota</taxon>
        <taxon>Bacilli</taxon>
        <taxon>Bacillales</taxon>
        <taxon>Paenibacillaceae</taxon>
        <taxon>Paenibacillus</taxon>
    </lineage>
</organism>
<dbReference type="PANTHER" id="PTHR34820:SF4">
    <property type="entry name" value="INNER MEMBRANE PROTEIN YEBZ"/>
    <property type="match status" value="1"/>
</dbReference>
<keyword evidence="5" id="KW-0732">Signal</keyword>
<feature type="transmembrane region" description="Helical" evidence="9">
    <location>
        <begin position="220"/>
        <end position="240"/>
    </location>
</feature>
<gene>
    <name evidence="13" type="ORF">AR543_04365</name>
</gene>
<feature type="transmembrane region" description="Helical" evidence="9">
    <location>
        <begin position="260"/>
        <end position="279"/>
    </location>
</feature>
<feature type="domain" description="Copper resistance protein D" evidence="11">
    <location>
        <begin position="413"/>
        <end position="504"/>
    </location>
</feature>
<evidence type="ECO:0000256" key="4">
    <source>
        <dbReference type="ARBA" id="ARBA00022723"/>
    </source>
</evidence>
<dbReference type="Pfam" id="PF05425">
    <property type="entry name" value="CopD"/>
    <property type="match status" value="1"/>
</dbReference>
<dbReference type="Pfam" id="PF13115">
    <property type="entry name" value="YtkA"/>
    <property type="match status" value="1"/>
</dbReference>
<dbReference type="GO" id="GO:0005507">
    <property type="term" value="F:copper ion binding"/>
    <property type="evidence" value="ECO:0007669"/>
    <property type="project" value="InterPro"/>
</dbReference>
<feature type="transmembrane region" description="Helical" evidence="9">
    <location>
        <begin position="376"/>
        <end position="398"/>
    </location>
</feature>
<dbReference type="GO" id="GO:0006825">
    <property type="term" value="P:copper ion transport"/>
    <property type="evidence" value="ECO:0007669"/>
    <property type="project" value="InterPro"/>
</dbReference>
<dbReference type="EMBL" id="CP013023">
    <property type="protein sequence ID" value="ANF95324.1"/>
    <property type="molecule type" value="Genomic_DNA"/>
</dbReference>
<keyword evidence="7" id="KW-0186">Copper</keyword>
<evidence type="ECO:0000256" key="1">
    <source>
        <dbReference type="ARBA" id="ARBA00004651"/>
    </source>
</evidence>
<dbReference type="STRING" id="1616788.AR543_04365"/>
<dbReference type="InterPro" id="IPR014756">
    <property type="entry name" value="Ig_E-set"/>
</dbReference>
<dbReference type="Pfam" id="PF04234">
    <property type="entry name" value="CopC"/>
    <property type="match status" value="1"/>
</dbReference>
<feature type="transmembrane region" description="Helical" evidence="9">
    <location>
        <begin position="451"/>
        <end position="474"/>
    </location>
</feature>
<feature type="transmembrane region" description="Helical" evidence="9">
    <location>
        <begin position="71"/>
        <end position="89"/>
    </location>
</feature>
<evidence type="ECO:0000259" key="11">
    <source>
        <dbReference type="Pfam" id="PF05425"/>
    </source>
</evidence>
<evidence type="ECO:0000256" key="2">
    <source>
        <dbReference type="ARBA" id="ARBA00022475"/>
    </source>
</evidence>
<evidence type="ECO:0000256" key="3">
    <source>
        <dbReference type="ARBA" id="ARBA00022692"/>
    </source>
</evidence>
<evidence type="ECO:0000256" key="9">
    <source>
        <dbReference type="SAM" id="Phobius"/>
    </source>
</evidence>
<feature type="transmembrane region" description="Helical" evidence="9">
    <location>
        <begin position="419"/>
        <end position="439"/>
    </location>
</feature>
<dbReference type="Gene3D" id="2.60.40.1220">
    <property type="match status" value="1"/>
</dbReference>
<dbReference type="KEGG" id="pbv:AR543_04365"/>
<dbReference type="SUPFAM" id="SSF81296">
    <property type="entry name" value="E set domains"/>
    <property type="match status" value="1"/>
</dbReference>
<evidence type="ECO:0000259" key="12">
    <source>
        <dbReference type="Pfam" id="PF13115"/>
    </source>
</evidence>
<evidence type="ECO:0008006" key="15">
    <source>
        <dbReference type="Google" id="ProtNLM"/>
    </source>
</evidence>
<feature type="domain" description="CopC" evidence="10">
    <location>
        <begin position="95"/>
        <end position="191"/>
    </location>
</feature>
<reference evidence="13 14" key="2">
    <citation type="journal article" date="2016" name="Int. J. Syst. Evol. Microbiol.">
        <title>Paenibacillus bovis sp. nov., isolated from raw yak (Bos grunniens) milk.</title>
        <authorList>
            <person name="Gao C."/>
            <person name="Han J."/>
            <person name="Liu Z."/>
            <person name="Xu X."/>
            <person name="Hang F."/>
            <person name="Wu Z."/>
        </authorList>
    </citation>
    <scope>NUCLEOTIDE SEQUENCE [LARGE SCALE GENOMIC DNA]</scope>
    <source>
        <strain evidence="13 14">BD3526</strain>
    </source>
</reference>
<dbReference type="InterPro" id="IPR032693">
    <property type="entry name" value="YtkA-like_dom"/>
</dbReference>
<keyword evidence="14" id="KW-1185">Reference proteome</keyword>
<sequence>MMRKVQWTWGPMPVRKAGEGLSNRSIRSNELQNMPSAGHVPSAVGHYHCKESVSRPEAALSNKPTGQKGKAMLHSLLALLVLLMCVVFPQQSMAHSAVVESSPSQNEVLEQSPQQIKIRFNEDIQRAYYSIKLMDSSGKVIQPIEAQIDEKDGTVLKANVPMKLAGDIYNISWKAVSGDGHPVQGGIVFQVGDGAGKNVNDTDIRISDKPVNPMLVVMRWLQYAGQAMLLGALCLTLFLLPQRLRTGENTGWMMSGRYRWFVIAGSVIALAALLIQLPLRIAWDADIPLSGTGAEVMTTLQGTVFGKVWLLQMIFTLLGIAGLLIMQLRKLSASARKVTGLAAFVLLIAALLAKAFDGHAYAEPYAGIAVAADFIHLLSALIWSGALLALALFLPKIAGLYQGEERRSVYWSIVRRFSWWAIVSVAALLVTGIYGSLIYLPELNSMFTTAYGLTLLGKILLFLIMAAFAGMNYVKGRKQEEELGKDLIWEVLTGFVILVLAAILVHLSPMGGSLVKVKPEQITAQTLQVEGYDVSLKVTPLEMGSNDFIVTVKDAKGQPVDVEQIEVTMTHMDMAMAPAEFTMNSADEQNGVYQKKSMISMNGRWQIDMHILTKKLDSMDVQFTIKVG</sequence>
<evidence type="ECO:0000256" key="5">
    <source>
        <dbReference type="ARBA" id="ARBA00022729"/>
    </source>
</evidence>
<evidence type="ECO:0000313" key="13">
    <source>
        <dbReference type="EMBL" id="ANF95324.1"/>
    </source>
</evidence>
<dbReference type="InterPro" id="IPR008457">
    <property type="entry name" value="Cu-R_CopD_dom"/>
</dbReference>
<dbReference type="GO" id="GO:0042597">
    <property type="term" value="C:periplasmic space"/>
    <property type="evidence" value="ECO:0007669"/>
    <property type="project" value="InterPro"/>
</dbReference>
<evidence type="ECO:0000256" key="8">
    <source>
        <dbReference type="ARBA" id="ARBA00023136"/>
    </source>
</evidence>
<name>A0A172ZCF2_9BACL</name>
<feature type="transmembrane region" description="Helical" evidence="9">
    <location>
        <begin position="308"/>
        <end position="326"/>
    </location>
</feature>
<dbReference type="InterPro" id="IPR014755">
    <property type="entry name" value="Cu-Rt/internalin_Ig-like"/>
</dbReference>
<feature type="transmembrane region" description="Helical" evidence="9">
    <location>
        <begin position="338"/>
        <end position="356"/>
    </location>
</feature>
<accession>A0A172ZCF2</accession>
<dbReference type="GO" id="GO:0005886">
    <property type="term" value="C:plasma membrane"/>
    <property type="evidence" value="ECO:0007669"/>
    <property type="project" value="UniProtKB-SubCell"/>
</dbReference>
<protein>
    <recommendedName>
        <fullName evidence="15">Copper resistance protein CopC</fullName>
    </recommendedName>
</protein>
<keyword evidence="8 9" id="KW-0472">Membrane</keyword>
<feature type="domain" description="YtkA-like" evidence="12">
    <location>
        <begin position="528"/>
        <end position="610"/>
    </location>
</feature>
<feature type="transmembrane region" description="Helical" evidence="9">
    <location>
        <begin position="486"/>
        <end position="507"/>
    </location>
</feature>
<evidence type="ECO:0000313" key="14">
    <source>
        <dbReference type="Proteomes" id="UP000078148"/>
    </source>
</evidence>
<evidence type="ECO:0000259" key="10">
    <source>
        <dbReference type="Pfam" id="PF04234"/>
    </source>
</evidence>
<evidence type="ECO:0000256" key="6">
    <source>
        <dbReference type="ARBA" id="ARBA00022989"/>
    </source>
</evidence>
<comment type="subcellular location">
    <subcellularLocation>
        <location evidence="1">Cell membrane</location>
        <topology evidence="1">Multi-pass membrane protein</topology>
    </subcellularLocation>
</comment>
<dbReference type="AlphaFoldDB" id="A0A172ZCF2"/>
<dbReference type="InterPro" id="IPR032694">
    <property type="entry name" value="CopC/D"/>
</dbReference>
<dbReference type="InterPro" id="IPR007348">
    <property type="entry name" value="CopC_dom"/>
</dbReference>
<reference evidence="14" key="1">
    <citation type="submission" date="2015-10" db="EMBL/GenBank/DDBJ databases">
        <title>Genome of Paenibacillus bovis sp. nov.</title>
        <authorList>
            <person name="Wu Z."/>
            <person name="Gao C."/>
            <person name="Liu Z."/>
            <person name="Zheng H."/>
        </authorList>
    </citation>
    <scope>NUCLEOTIDE SEQUENCE [LARGE SCALE GENOMIC DNA]</scope>
    <source>
        <strain evidence="14">BD3526</strain>
    </source>
</reference>
<dbReference type="Proteomes" id="UP000078148">
    <property type="component" value="Chromosome"/>
</dbReference>
<proteinExistence type="predicted"/>
<keyword evidence="3 9" id="KW-0812">Transmembrane</keyword>
<dbReference type="PANTHER" id="PTHR34820">
    <property type="entry name" value="INNER MEMBRANE PROTEIN YEBZ"/>
    <property type="match status" value="1"/>
</dbReference>
<keyword evidence="4" id="KW-0479">Metal-binding</keyword>
<dbReference type="GO" id="GO:0046688">
    <property type="term" value="P:response to copper ion"/>
    <property type="evidence" value="ECO:0007669"/>
    <property type="project" value="InterPro"/>
</dbReference>
<keyword evidence="2" id="KW-1003">Cell membrane</keyword>
<evidence type="ECO:0000256" key="7">
    <source>
        <dbReference type="ARBA" id="ARBA00023008"/>
    </source>
</evidence>